<dbReference type="RefSeq" id="WP_128630832.1">
    <property type="nucleotide sequence ID" value="NZ_RRCN01000001.1"/>
</dbReference>
<sequence length="112" mass="12883">MRVLLNGDRNFHIAVYDLKSKEMNVWNSDEKDTSVKNFSVSPNGNVYVPSFSETESHQNIEDFNQNQGPFKPYTFSIYNPNGFKLKNVGFIRKHIQDFSVNSNGSKIIFSVK</sequence>
<comment type="caution">
    <text evidence="1">The sequence shown here is derived from an EMBL/GenBank/DDBJ whole genome shotgun (WGS) entry which is preliminary data.</text>
</comment>
<accession>A0A3P3U309</accession>
<name>A0A3P3U309_9BACL</name>
<dbReference type="AlphaFoldDB" id="A0A3P3U309"/>
<dbReference type="Proteomes" id="UP000267017">
    <property type="component" value="Unassembled WGS sequence"/>
</dbReference>
<keyword evidence="2" id="KW-1185">Reference proteome</keyword>
<dbReference type="OrthoDB" id="2729127at2"/>
<reference evidence="1 2" key="1">
    <citation type="submission" date="2018-11" db="EMBL/GenBank/DDBJ databases">
        <title>Genome sequencing of Paenibacillus sp. KCOM 3021 (= ChDC PVNT-B20).</title>
        <authorList>
            <person name="Kook J.-K."/>
            <person name="Park S.-N."/>
            <person name="Lim Y.K."/>
        </authorList>
    </citation>
    <scope>NUCLEOTIDE SEQUENCE [LARGE SCALE GENOMIC DNA]</scope>
    <source>
        <strain evidence="1 2">KCOM 3021</strain>
    </source>
</reference>
<dbReference type="SUPFAM" id="SSF75011">
    <property type="entry name" value="3-carboxy-cis,cis-mucoante lactonizing enzyme"/>
    <property type="match status" value="1"/>
</dbReference>
<protein>
    <submittedName>
        <fullName evidence="1">Uncharacterized protein</fullName>
    </submittedName>
</protein>
<evidence type="ECO:0000313" key="1">
    <source>
        <dbReference type="EMBL" id="RRJ62953.1"/>
    </source>
</evidence>
<proteinExistence type="predicted"/>
<gene>
    <name evidence="1" type="ORF">EHV15_08465</name>
</gene>
<dbReference type="EMBL" id="RRCN01000001">
    <property type="protein sequence ID" value="RRJ62953.1"/>
    <property type="molecule type" value="Genomic_DNA"/>
</dbReference>
<organism evidence="1 2">
    <name type="scientific">Paenibacillus oralis</name>
    <dbReference type="NCBI Taxonomy" id="2490856"/>
    <lineage>
        <taxon>Bacteria</taxon>
        <taxon>Bacillati</taxon>
        <taxon>Bacillota</taxon>
        <taxon>Bacilli</taxon>
        <taxon>Bacillales</taxon>
        <taxon>Paenibacillaceae</taxon>
        <taxon>Paenibacillus</taxon>
    </lineage>
</organism>
<evidence type="ECO:0000313" key="2">
    <source>
        <dbReference type="Proteomes" id="UP000267017"/>
    </source>
</evidence>